<dbReference type="InterPro" id="IPR036179">
    <property type="entry name" value="Ig-like_dom_sf"/>
</dbReference>
<evidence type="ECO:0000256" key="1">
    <source>
        <dbReference type="ARBA" id="ARBA00023319"/>
    </source>
</evidence>
<sequence length="728" mass="81907">MTGSCSRFLAILLLVSTITVTTVTTLFIPKKVITPIDKCCIDAEHITGVEGSNITLRCGSLNIAHDPATVPPFVIYWERKDEPHRPIFIHYEDYPSHIDDAFAERLFRAPDSEGVASIVITSLRPADAGWYKCYIRYLNRPPDHEKPNATWIHLDVYPQPELLHFHVAPPTVVYVRLGSSQVLSCDARGTEAPEVWWTRNGSTLLSTTTGQRHHIGSQGTELILTHIRREDLGRYTCHANNSEATIQTMTFLREAQPARITKPPQDTRIAELTKLEWPCGAMGEPGNLTWSWLKNGIPIRAFEWTGRTVVDTLGTLTINPVQASDAGEYECTVTNGIGGKKARVKATLNVEFPARVPTAPTLQYLPKGLLGIIHCPAEANPPVDHVLWTKDGESMNPYVYPQKYIQHNNGSLTVRDTAETDRGYYRCKPYNRLGSGGISPLIHVRVVKAPDFVQEPKSIYRVIEGDTLEVPCVSDSRGWRAKWWKEDSLETTLMRTPHNVSNDTDKAANQSGDWLVKDEGVIRIENVTLDNDGEIYICSIESPFGDKTVRIRLKVGPREPFQMITEVRGAPGGGEILLAHPSHNISDLAISRYQYVTWVRIDDEEHEDGEWTPLTLYPGHEKSFEFYGLDSGRRYRILLQAISPQENGKVYEKEYQVQTTADRGKPQDHGFEPPLAQALTSTAGKITRSADTGLTLWRHNALMQNFFQKLNQKIDDLLLKTRKQQTTN</sequence>
<reference evidence="2" key="1">
    <citation type="submission" date="2020-11" db="EMBL/GenBank/DDBJ databases">
        <authorList>
            <person name="Tran Van P."/>
        </authorList>
    </citation>
    <scope>NUCLEOTIDE SEQUENCE</scope>
</reference>
<dbReference type="InterPro" id="IPR013783">
    <property type="entry name" value="Ig-like_fold"/>
</dbReference>
<dbReference type="CDD" id="cd00096">
    <property type="entry name" value="Ig"/>
    <property type="match status" value="2"/>
</dbReference>
<dbReference type="SMART" id="SM00409">
    <property type="entry name" value="IG"/>
    <property type="match status" value="5"/>
</dbReference>
<dbReference type="Pfam" id="PF13927">
    <property type="entry name" value="Ig_3"/>
    <property type="match status" value="3"/>
</dbReference>
<name>A0A7R8WAA1_9CRUS</name>
<dbReference type="EMBL" id="OB661295">
    <property type="protein sequence ID" value="CAD7227891.1"/>
    <property type="molecule type" value="Genomic_DNA"/>
</dbReference>
<gene>
    <name evidence="2" type="ORF">CTOB1V02_LOCUS5785</name>
</gene>
<dbReference type="PROSITE" id="PS50835">
    <property type="entry name" value="IG_LIKE"/>
    <property type="match status" value="5"/>
</dbReference>
<dbReference type="GO" id="GO:0048468">
    <property type="term" value="P:cell development"/>
    <property type="evidence" value="ECO:0007669"/>
    <property type="project" value="UniProtKB-ARBA"/>
</dbReference>
<keyword evidence="1" id="KW-0393">Immunoglobulin domain</keyword>
<dbReference type="InterPro" id="IPR003598">
    <property type="entry name" value="Ig_sub2"/>
</dbReference>
<dbReference type="OrthoDB" id="6234674at2759"/>
<dbReference type="InterPro" id="IPR013106">
    <property type="entry name" value="Ig_V-set"/>
</dbReference>
<evidence type="ECO:0000313" key="2">
    <source>
        <dbReference type="EMBL" id="CAD7227891.1"/>
    </source>
</evidence>
<dbReference type="GO" id="GO:0007399">
    <property type="term" value="P:nervous system development"/>
    <property type="evidence" value="ECO:0007669"/>
    <property type="project" value="UniProtKB-ARBA"/>
</dbReference>
<proteinExistence type="predicted"/>
<dbReference type="SUPFAM" id="SSF48726">
    <property type="entry name" value="Immunoglobulin"/>
    <property type="match status" value="5"/>
</dbReference>
<dbReference type="PANTHER" id="PTHR10075:SF92">
    <property type="entry name" value="PROTEIN TURTLE"/>
    <property type="match status" value="1"/>
</dbReference>
<dbReference type="Gene3D" id="2.60.40.10">
    <property type="entry name" value="Immunoglobulins"/>
    <property type="match status" value="5"/>
</dbReference>
<accession>A0A7R8WAA1</accession>
<dbReference type="InterPro" id="IPR007110">
    <property type="entry name" value="Ig-like_dom"/>
</dbReference>
<protein>
    <submittedName>
        <fullName evidence="2">Uncharacterized protein</fullName>
    </submittedName>
</protein>
<dbReference type="Pfam" id="PF07686">
    <property type="entry name" value="V-set"/>
    <property type="match status" value="1"/>
</dbReference>
<dbReference type="AlphaFoldDB" id="A0A7R8WAA1"/>
<organism evidence="2">
    <name type="scientific">Cyprideis torosa</name>
    <dbReference type="NCBI Taxonomy" id="163714"/>
    <lineage>
        <taxon>Eukaryota</taxon>
        <taxon>Metazoa</taxon>
        <taxon>Ecdysozoa</taxon>
        <taxon>Arthropoda</taxon>
        <taxon>Crustacea</taxon>
        <taxon>Oligostraca</taxon>
        <taxon>Ostracoda</taxon>
        <taxon>Podocopa</taxon>
        <taxon>Podocopida</taxon>
        <taxon>Cytherocopina</taxon>
        <taxon>Cytheroidea</taxon>
        <taxon>Cytherideidae</taxon>
        <taxon>Cyprideis</taxon>
    </lineage>
</organism>
<dbReference type="SMART" id="SM00408">
    <property type="entry name" value="IGc2"/>
    <property type="match status" value="5"/>
</dbReference>
<dbReference type="InterPro" id="IPR003599">
    <property type="entry name" value="Ig_sub"/>
</dbReference>
<dbReference type="PANTHER" id="PTHR10075">
    <property type="entry name" value="BASIGIN RELATED"/>
    <property type="match status" value="1"/>
</dbReference>